<comment type="caution">
    <text evidence="1">The sequence shown here is derived from an EMBL/GenBank/DDBJ whole genome shotgun (WGS) entry which is preliminary data.</text>
</comment>
<keyword evidence="2" id="KW-1185">Reference proteome</keyword>
<dbReference type="Proteomes" id="UP000784294">
    <property type="component" value="Unassembled WGS sequence"/>
</dbReference>
<protein>
    <submittedName>
        <fullName evidence="1">Uncharacterized protein</fullName>
    </submittedName>
</protein>
<dbReference type="AlphaFoldDB" id="A0A3S5BZ63"/>
<evidence type="ECO:0000313" key="1">
    <source>
        <dbReference type="EMBL" id="VEL25500.1"/>
    </source>
</evidence>
<sequence length="73" mass="8188">MSDGIDFDLEDADIDSANPEGYNALWYRWLDSTSASSIKMGIEDDLKAWAVSSGNMKSARGKFPCRLSQYFEI</sequence>
<accession>A0A3S5BZ63</accession>
<gene>
    <name evidence="1" type="ORF">PXEA_LOCUS18940</name>
</gene>
<proteinExistence type="predicted"/>
<dbReference type="EMBL" id="CAAALY010074380">
    <property type="protein sequence ID" value="VEL25500.1"/>
    <property type="molecule type" value="Genomic_DNA"/>
</dbReference>
<organism evidence="1 2">
    <name type="scientific">Protopolystoma xenopodis</name>
    <dbReference type="NCBI Taxonomy" id="117903"/>
    <lineage>
        <taxon>Eukaryota</taxon>
        <taxon>Metazoa</taxon>
        <taxon>Spiralia</taxon>
        <taxon>Lophotrochozoa</taxon>
        <taxon>Platyhelminthes</taxon>
        <taxon>Monogenea</taxon>
        <taxon>Polyopisthocotylea</taxon>
        <taxon>Polystomatidea</taxon>
        <taxon>Polystomatidae</taxon>
        <taxon>Protopolystoma</taxon>
    </lineage>
</organism>
<evidence type="ECO:0000313" key="2">
    <source>
        <dbReference type="Proteomes" id="UP000784294"/>
    </source>
</evidence>
<reference evidence="1" key="1">
    <citation type="submission" date="2018-11" db="EMBL/GenBank/DDBJ databases">
        <authorList>
            <consortium name="Pathogen Informatics"/>
        </authorList>
    </citation>
    <scope>NUCLEOTIDE SEQUENCE</scope>
</reference>
<name>A0A3S5BZ63_9PLAT</name>